<reference evidence="2" key="1">
    <citation type="submission" date="2018-11" db="EMBL/GenBank/DDBJ databases">
        <authorList>
            <consortium name="Pathogen Informatics"/>
        </authorList>
    </citation>
    <scope>NUCLEOTIDE SEQUENCE</scope>
</reference>
<dbReference type="Proteomes" id="UP000784294">
    <property type="component" value="Unassembled WGS sequence"/>
</dbReference>
<dbReference type="InterPro" id="IPR036880">
    <property type="entry name" value="Kunitz_BPTI_sf"/>
</dbReference>
<name>A0A448XE01_9PLAT</name>
<dbReference type="InterPro" id="IPR002223">
    <property type="entry name" value="Kunitz_BPTI"/>
</dbReference>
<dbReference type="SUPFAM" id="SSF57362">
    <property type="entry name" value="BPTI-like"/>
    <property type="match status" value="1"/>
</dbReference>
<dbReference type="GO" id="GO:0004867">
    <property type="term" value="F:serine-type endopeptidase inhibitor activity"/>
    <property type="evidence" value="ECO:0007669"/>
    <property type="project" value="InterPro"/>
</dbReference>
<dbReference type="AlphaFoldDB" id="A0A448XE01"/>
<feature type="domain" description="BPTI/Kunitz inhibitor" evidence="1">
    <location>
        <begin position="184"/>
        <end position="253"/>
    </location>
</feature>
<dbReference type="CDD" id="cd00109">
    <property type="entry name" value="Kunitz-type"/>
    <property type="match status" value="1"/>
</dbReference>
<dbReference type="PROSITE" id="PS50279">
    <property type="entry name" value="BPTI_KUNITZ_2"/>
    <property type="match status" value="1"/>
</dbReference>
<dbReference type="OrthoDB" id="4473401at2759"/>
<organism evidence="2 3">
    <name type="scientific">Protopolystoma xenopodis</name>
    <dbReference type="NCBI Taxonomy" id="117903"/>
    <lineage>
        <taxon>Eukaryota</taxon>
        <taxon>Metazoa</taxon>
        <taxon>Spiralia</taxon>
        <taxon>Lophotrochozoa</taxon>
        <taxon>Platyhelminthes</taxon>
        <taxon>Monogenea</taxon>
        <taxon>Polyopisthocotylea</taxon>
        <taxon>Polystomatidea</taxon>
        <taxon>Polystomatidae</taxon>
        <taxon>Protopolystoma</taxon>
    </lineage>
</organism>
<dbReference type="Pfam" id="PF00014">
    <property type="entry name" value="Kunitz_BPTI"/>
    <property type="match status" value="1"/>
</dbReference>
<comment type="caution">
    <text evidence="2">The sequence shown here is derived from an EMBL/GenBank/DDBJ whole genome shotgun (WGS) entry which is preliminary data.</text>
</comment>
<evidence type="ECO:0000313" key="3">
    <source>
        <dbReference type="Proteomes" id="UP000784294"/>
    </source>
</evidence>
<keyword evidence="3" id="KW-1185">Reference proteome</keyword>
<dbReference type="EMBL" id="CAAALY010247622">
    <property type="protein sequence ID" value="VEL34419.1"/>
    <property type="molecule type" value="Genomic_DNA"/>
</dbReference>
<evidence type="ECO:0000259" key="1">
    <source>
        <dbReference type="PROSITE" id="PS50279"/>
    </source>
</evidence>
<protein>
    <recommendedName>
        <fullName evidence="1">BPTI/Kunitz inhibitor domain-containing protein</fullName>
    </recommendedName>
</protein>
<sequence length="296" mass="32768">MARVDCRVLTIFQMKPASLHSFTDLLGSSDHALASVPEILQDSCNSDYTIPDPCASDLLSLFSITVQSVKLWREAAAVRAVGETGCLSVGTSRPGAHVCAVATRRQDVALFTEYQNQQNSMRNHGREGKLPTTLKADVHQSLKFGSLMIGKSRGARMAWWRKANSMPCLASLLPFCSQTDPEPCRMAAVYGDCQPVGSCASRNGSVCKTDAQSLKLHRWFFNEQTSRCEVFNFSGCGNTVNFFDDIMACHNACKSRIVMADRKSQVFSLFCVYFHLPPSDLPSIKLLKNRKFIFSI</sequence>
<proteinExistence type="predicted"/>
<gene>
    <name evidence="2" type="ORF">PXEA_LOCUS27859</name>
</gene>
<accession>A0A448XE01</accession>
<dbReference type="InterPro" id="IPR020901">
    <property type="entry name" value="Prtase_inh_Kunz-CS"/>
</dbReference>
<dbReference type="PROSITE" id="PS00280">
    <property type="entry name" value="BPTI_KUNITZ_1"/>
    <property type="match status" value="1"/>
</dbReference>
<evidence type="ECO:0000313" key="2">
    <source>
        <dbReference type="EMBL" id="VEL34419.1"/>
    </source>
</evidence>
<dbReference type="Gene3D" id="4.10.410.10">
    <property type="entry name" value="Pancreatic trypsin inhibitor Kunitz domain"/>
    <property type="match status" value="1"/>
</dbReference>
<dbReference type="SMART" id="SM00131">
    <property type="entry name" value="KU"/>
    <property type="match status" value="1"/>
</dbReference>